<keyword evidence="2 10" id="KW-0328">Glycosyltransferase</keyword>
<keyword evidence="8" id="KW-1015">Disulfide bond</keyword>
<accession>A0A5N3UTH6</accession>
<reference evidence="11 12" key="1">
    <citation type="submission" date="2019-06" db="EMBL/GenBank/DDBJ databases">
        <title>Discovery of a novel chromosome fission-fusion reversal in muntjac.</title>
        <authorList>
            <person name="Mudd A.B."/>
            <person name="Bredeson J.V."/>
            <person name="Baum R."/>
            <person name="Hockemeyer D."/>
            <person name="Rokhsar D.S."/>
        </authorList>
    </citation>
    <scope>NUCLEOTIDE SEQUENCE [LARGE SCALE GENOMIC DNA]</scope>
    <source>
        <strain evidence="11">UTSW_UCB_Mm</strain>
        <tissue evidence="11">Fibroblast cell line</tissue>
    </source>
</reference>
<dbReference type="PRINTS" id="PR00970">
    <property type="entry name" value="RIBTRNSFRASE"/>
</dbReference>
<feature type="chain" id="PRO_5024513729" description="NAD(P)(+)--arginine ADP-ribosyltransferase" evidence="10">
    <location>
        <begin position="20"/>
        <end position="338"/>
    </location>
</feature>
<evidence type="ECO:0000256" key="8">
    <source>
        <dbReference type="ARBA" id="ARBA00023157"/>
    </source>
</evidence>
<evidence type="ECO:0000256" key="7">
    <source>
        <dbReference type="ARBA" id="ARBA00023027"/>
    </source>
</evidence>
<gene>
    <name evidence="11" type="ORF">FD754_023442</name>
</gene>
<dbReference type="PROSITE" id="PS01291">
    <property type="entry name" value="ART"/>
    <property type="match status" value="1"/>
</dbReference>
<keyword evidence="4" id="KW-0548">Nucleotidyltransferase</keyword>
<dbReference type="GO" id="GO:0016779">
    <property type="term" value="F:nucleotidyltransferase activity"/>
    <property type="evidence" value="ECO:0007669"/>
    <property type="project" value="UniProtKB-KW"/>
</dbReference>
<dbReference type="GO" id="GO:0106274">
    <property type="term" value="F:NAD+-protein-arginine ADP-ribosyltransferase activity"/>
    <property type="evidence" value="ECO:0007669"/>
    <property type="project" value="UniProtKB-EC"/>
</dbReference>
<dbReference type="InterPro" id="IPR050999">
    <property type="entry name" value="ADP-ribosyltransferase_ARG"/>
</dbReference>
<dbReference type="SUPFAM" id="SSF56399">
    <property type="entry name" value="ADP-ribosylation"/>
    <property type="match status" value="1"/>
</dbReference>
<organism evidence="11 12">
    <name type="scientific">Muntiacus muntjak</name>
    <name type="common">Barking deer</name>
    <name type="synonym">Indian muntjac</name>
    <dbReference type="NCBI Taxonomy" id="9888"/>
    <lineage>
        <taxon>Eukaryota</taxon>
        <taxon>Metazoa</taxon>
        <taxon>Chordata</taxon>
        <taxon>Craniata</taxon>
        <taxon>Vertebrata</taxon>
        <taxon>Euteleostomi</taxon>
        <taxon>Mammalia</taxon>
        <taxon>Eutheria</taxon>
        <taxon>Laurasiatheria</taxon>
        <taxon>Artiodactyla</taxon>
        <taxon>Ruminantia</taxon>
        <taxon>Pecora</taxon>
        <taxon>Cervidae</taxon>
        <taxon>Muntiacinae</taxon>
        <taxon>Muntiacus</taxon>
    </lineage>
</organism>
<evidence type="ECO:0000256" key="5">
    <source>
        <dbReference type="ARBA" id="ARBA00022729"/>
    </source>
</evidence>
<comment type="similarity">
    <text evidence="1 10">Belongs to the Arg-specific ADP-ribosyltransferase family.</text>
</comment>
<keyword evidence="6 10" id="KW-0521">NADP</keyword>
<evidence type="ECO:0000256" key="10">
    <source>
        <dbReference type="RuleBase" id="RU361228"/>
    </source>
</evidence>
<dbReference type="Pfam" id="PF01129">
    <property type="entry name" value="ART"/>
    <property type="match status" value="1"/>
</dbReference>
<evidence type="ECO:0000256" key="1">
    <source>
        <dbReference type="ARBA" id="ARBA00009558"/>
    </source>
</evidence>
<keyword evidence="3 10" id="KW-0808">Transferase</keyword>
<proteinExistence type="inferred from homology"/>
<dbReference type="AlphaFoldDB" id="A0A5N3UTH6"/>
<evidence type="ECO:0000256" key="4">
    <source>
        <dbReference type="ARBA" id="ARBA00022695"/>
    </source>
</evidence>
<comment type="caution">
    <text evidence="11">The sequence shown here is derived from an EMBL/GenBank/DDBJ whole genome shotgun (WGS) entry which is preliminary data.</text>
</comment>
<feature type="signal peptide" evidence="10">
    <location>
        <begin position="1"/>
        <end position="19"/>
    </location>
</feature>
<keyword evidence="7 10" id="KW-0520">NAD</keyword>
<dbReference type="EC" id="2.4.2.31" evidence="10"/>
<sequence length="338" mass="37152">MQSPAVMSVLLVSMGLMEALQVRSSFAVPMPQLLASELCRMLPLGMAESEGTALEPNLLSREMPLDRAWDSFDDQYVGCAAAMVAAFPDLNRTEFQENKVYADGWAKASSRVALLAYMANGSLYKEFNKAMRKAGSSRAHYLQRFSFKTLHFLLTEALQLLHSNQHSTKCHQVFRGVQDLRFRPPGTRATVRLGTASQGQAGNRPFPGKKSQLLLTLGSCLLPQGSESRGQEGAPASTLLSPFSTTQYHSGFGHMSWPAPHVVLTAQSSTGRRVWAEEQKSAPPDPTQISPPFHPTLQCLSCVNRRLVVVRPVPAVWSLLLLLWFLVGEVFPESPGLL</sequence>
<comment type="catalytic activity">
    <reaction evidence="9 10">
        <text>L-arginyl-[protein] + NAD(+) = N(omega)-(ADP-D-ribosyl)-L-arginyl-[protein] + nicotinamide + H(+)</text>
        <dbReference type="Rhea" id="RHEA:19149"/>
        <dbReference type="Rhea" id="RHEA-COMP:10532"/>
        <dbReference type="Rhea" id="RHEA-COMP:15087"/>
        <dbReference type="ChEBI" id="CHEBI:15378"/>
        <dbReference type="ChEBI" id="CHEBI:17154"/>
        <dbReference type="ChEBI" id="CHEBI:29965"/>
        <dbReference type="ChEBI" id="CHEBI:57540"/>
        <dbReference type="ChEBI" id="CHEBI:142554"/>
        <dbReference type="EC" id="2.4.2.31"/>
    </reaction>
</comment>
<dbReference type="InterPro" id="IPR000768">
    <property type="entry name" value="ART"/>
</dbReference>
<keyword evidence="5 10" id="KW-0732">Signal</keyword>
<dbReference type="Proteomes" id="UP000326458">
    <property type="component" value="Unassembled WGS sequence"/>
</dbReference>
<name>A0A5N3UTH6_MUNMU</name>
<dbReference type="Gene3D" id="3.90.176.10">
    <property type="entry name" value="Toxin ADP-ribosyltransferase, Chain A, domain 1"/>
    <property type="match status" value="1"/>
</dbReference>
<keyword evidence="12" id="KW-1185">Reference proteome</keyword>
<evidence type="ECO:0000313" key="12">
    <source>
        <dbReference type="Proteomes" id="UP000326458"/>
    </source>
</evidence>
<evidence type="ECO:0000313" key="11">
    <source>
        <dbReference type="EMBL" id="KAB0340058.1"/>
    </source>
</evidence>
<dbReference type="PANTHER" id="PTHR10339:SF19">
    <property type="entry name" value="GPI-LINKED NAD(P)(+)--ARGININE ADP-RIBOSYLTRANSFERASE 1"/>
    <property type="match status" value="1"/>
</dbReference>
<dbReference type="EMBL" id="VCEA01000700">
    <property type="protein sequence ID" value="KAB0340058.1"/>
    <property type="molecule type" value="Genomic_DNA"/>
</dbReference>
<evidence type="ECO:0000256" key="2">
    <source>
        <dbReference type="ARBA" id="ARBA00022676"/>
    </source>
</evidence>
<protein>
    <recommendedName>
        <fullName evidence="10">NAD(P)(+)--arginine ADP-ribosyltransferase</fullName>
        <ecNumber evidence="10">2.4.2.31</ecNumber>
    </recommendedName>
    <alternativeName>
        <fullName evidence="10">Mono(ADP-ribosyl)transferase</fullName>
    </alternativeName>
</protein>
<dbReference type="GO" id="GO:0003950">
    <property type="term" value="F:NAD+ poly-ADP-ribosyltransferase activity"/>
    <property type="evidence" value="ECO:0007669"/>
    <property type="project" value="TreeGrafter"/>
</dbReference>
<evidence type="ECO:0000256" key="6">
    <source>
        <dbReference type="ARBA" id="ARBA00022857"/>
    </source>
</evidence>
<evidence type="ECO:0000256" key="9">
    <source>
        <dbReference type="ARBA" id="ARBA00047597"/>
    </source>
</evidence>
<evidence type="ECO:0000256" key="3">
    <source>
        <dbReference type="ARBA" id="ARBA00022679"/>
    </source>
</evidence>
<dbReference type="PANTHER" id="PTHR10339">
    <property type="entry name" value="ADP-RIBOSYLTRANSFERASE"/>
    <property type="match status" value="1"/>
</dbReference>